<evidence type="ECO:0000313" key="2">
    <source>
        <dbReference type="Proteomes" id="UP001597176"/>
    </source>
</evidence>
<evidence type="ECO:0000313" key="1">
    <source>
        <dbReference type="EMBL" id="MFD1303257.1"/>
    </source>
</evidence>
<protein>
    <submittedName>
        <fullName evidence="1">DUF2336 domain-containing protein</fullName>
    </submittedName>
</protein>
<dbReference type="InterPro" id="IPR019285">
    <property type="entry name" value="DUF2336"/>
</dbReference>
<dbReference type="Proteomes" id="UP001597176">
    <property type="component" value="Unassembled WGS sequence"/>
</dbReference>
<keyword evidence="2" id="KW-1185">Reference proteome</keyword>
<comment type="caution">
    <text evidence="1">The sequence shown here is derived from an EMBL/GenBank/DDBJ whole genome shotgun (WGS) entry which is preliminary data.</text>
</comment>
<reference evidence="2" key="1">
    <citation type="journal article" date="2019" name="Int. J. Syst. Evol. Microbiol.">
        <title>The Global Catalogue of Microorganisms (GCM) 10K type strain sequencing project: providing services to taxonomists for standard genome sequencing and annotation.</title>
        <authorList>
            <consortium name="The Broad Institute Genomics Platform"/>
            <consortium name="The Broad Institute Genome Sequencing Center for Infectious Disease"/>
            <person name="Wu L."/>
            <person name="Ma J."/>
        </authorList>
    </citation>
    <scope>NUCLEOTIDE SEQUENCE [LARGE SCALE GENOMIC DNA]</scope>
    <source>
        <strain evidence="2">CCUG 56108</strain>
    </source>
</reference>
<dbReference type="RefSeq" id="WP_238206788.1">
    <property type="nucleotide sequence ID" value="NZ_JBHTND010000026.1"/>
</dbReference>
<organism evidence="1 2">
    <name type="scientific">Methylobacterium marchantiae</name>
    <dbReference type="NCBI Taxonomy" id="600331"/>
    <lineage>
        <taxon>Bacteria</taxon>
        <taxon>Pseudomonadati</taxon>
        <taxon>Pseudomonadota</taxon>
        <taxon>Alphaproteobacteria</taxon>
        <taxon>Hyphomicrobiales</taxon>
        <taxon>Methylobacteriaceae</taxon>
        <taxon>Methylobacterium</taxon>
    </lineage>
</organism>
<dbReference type="Pfam" id="PF10098">
    <property type="entry name" value="DUF2336"/>
    <property type="match status" value="1"/>
</dbReference>
<name>A0ABW3X117_9HYPH</name>
<accession>A0ABW3X117</accession>
<sequence length="328" mass="35455">MIESLLADVERAATSGGAQSRRAILRRVTHLFTAQASVLGEAQVQAFDDVILVLARPAESASRAALSNILADIPNAPAKVVRDLAYDAAASVACPVLARSARIVEDDLVTIAGMRGQEHLGALARRSVLNERVTDVLVQRGGPAVRRTVVANNRAKLSETTFGTLADLAAADADLLEMLEERADKPNHLRHLRRATADPGGGRPKSPGMPVPASAQGYTVADIEQQEKVVVALLARGNIQQAALITARIADIPTEMALGAFRSSDHAPLLLLFRTVGFGWTSLRLFIEAKPEVDMTPEEWRGVFETYHALTAREARRTVRLVARRFRV</sequence>
<proteinExistence type="predicted"/>
<gene>
    <name evidence="1" type="ORF">ACFQ4G_16925</name>
</gene>
<dbReference type="EMBL" id="JBHTND010000026">
    <property type="protein sequence ID" value="MFD1303257.1"/>
    <property type="molecule type" value="Genomic_DNA"/>
</dbReference>